<comment type="caution">
    <text evidence="1">The sequence shown here is derived from an EMBL/GenBank/DDBJ whole genome shotgun (WGS) entry which is preliminary data.</text>
</comment>
<sequence>MGLFNFVKDAGEKLWDAVTANHDKDDQAK</sequence>
<protein>
    <submittedName>
        <fullName evidence="1">Peptidoglycan-binding protein LysM</fullName>
    </submittedName>
</protein>
<feature type="non-terminal residue" evidence="1">
    <location>
        <position position="29"/>
    </location>
</feature>
<accession>A0A601WBI7</accession>
<name>A0A601WBI7_SALET</name>
<dbReference type="AlphaFoldDB" id="A0A601WBI7"/>
<dbReference type="EMBL" id="AAKNHU010000002">
    <property type="protein sequence ID" value="ECT6082417.1"/>
    <property type="molecule type" value="Genomic_DNA"/>
</dbReference>
<organism evidence="1">
    <name type="scientific">Salmonella enterica subsp. enterica serovar Agona</name>
    <dbReference type="NCBI Taxonomy" id="58095"/>
    <lineage>
        <taxon>Bacteria</taxon>
        <taxon>Pseudomonadati</taxon>
        <taxon>Pseudomonadota</taxon>
        <taxon>Gammaproteobacteria</taxon>
        <taxon>Enterobacterales</taxon>
        <taxon>Enterobacteriaceae</taxon>
        <taxon>Salmonella</taxon>
    </lineage>
</organism>
<reference evidence="1" key="1">
    <citation type="submission" date="2018-07" db="EMBL/GenBank/DDBJ databases">
        <authorList>
            <consortium name="NARMS: The National Antimicrobial Resistance Monitoring System"/>
        </authorList>
    </citation>
    <scope>NUCLEOTIDE SEQUENCE</scope>
    <source>
        <strain evidence="1">CVM N57313F</strain>
    </source>
</reference>
<proteinExistence type="predicted"/>
<evidence type="ECO:0000313" key="1">
    <source>
        <dbReference type="EMBL" id="ECT6082417.1"/>
    </source>
</evidence>
<gene>
    <name evidence="1" type="ORF">A3Z75_02505</name>
</gene>